<feature type="coiled-coil region" evidence="1">
    <location>
        <begin position="313"/>
        <end position="377"/>
    </location>
</feature>
<proteinExistence type="predicted"/>
<dbReference type="Gene3D" id="3.40.50.300">
    <property type="entry name" value="P-loop containing nucleotide triphosphate hydrolases"/>
    <property type="match status" value="1"/>
</dbReference>
<organism evidence="3">
    <name type="scientific">uncultured Sulfurovum sp</name>
    <dbReference type="NCBI Taxonomy" id="269237"/>
    <lineage>
        <taxon>Bacteria</taxon>
        <taxon>Pseudomonadati</taxon>
        <taxon>Campylobacterota</taxon>
        <taxon>Epsilonproteobacteria</taxon>
        <taxon>Campylobacterales</taxon>
        <taxon>Sulfurovaceae</taxon>
        <taxon>Sulfurovum</taxon>
        <taxon>environmental samples</taxon>
    </lineage>
</organism>
<dbReference type="InterPro" id="IPR018760">
    <property type="entry name" value="DUF2326"/>
</dbReference>
<evidence type="ECO:0000256" key="1">
    <source>
        <dbReference type="SAM" id="Coils"/>
    </source>
</evidence>
<dbReference type="EMBL" id="CACVAS010000058">
    <property type="protein sequence ID" value="CAA6811484.1"/>
    <property type="molecule type" value="Genomic_DNA"/>
</dbReference>
<feature type="domain" description="DUF2326" evidence="2">
    <location>
        <begin position="423"/>
        <end position="564"/>
    </location>
</feature>
<dbReference type="AlphaFoldDB" id="A0A6S6SZH8"/>
<dbReference type="Pfam" id="PF10088">
    <property type="entry name" value="DUF2326"/>
    <property type="match status" value="1"/>
</dbReference>
<keyword evidence="1" id="KW-0175">Coiled coil</keyword>
<evidence type="ECO:0000313" key="3">
    <source>
        <dbReference type="EMBL" id="CAA6811484.1"/>
    </source>
</evidence>
<evidence type="ECO:0000259" key="2">
    <source>
        <dbReference type="Pfam" id="PF10088"/>
    </source>
</evidence>
<name>A0A6S6SZH8_9BACT</name>
<gene>
    <name evidence="3" type="ORF">HELGO_WM180</name>
</gene>
<protein>
    <recommendedName>
        <fullName evidence="2">DUF2326 domain-containing protein</fullName>
    </recommendedName>
</protein>
<accession>A0A6S6SZH8</accession>
<reference evidence="3" key="1">
    <citation type="submission" date="2020-01" db="EMBL/GenBank/DDBJ databases">
        <authorList>
            <person name="Meier V. D."/>
            <person name="Meier V D."/>
        </authorList>
    </citation>
    <scope>NUCLEOTIDE SEQUENCE</scope>
    <source>
        <strain evidence="3">HLG_WM_MAG_01</strain>
    </source>
</reference>
<feature type="coiled-coil region" evidence="1">
    <location>
        <begin position="182"/>
        <end position="265"/>
    </location>
</feature>
<sequence>MKLLQLTSDNLNFKTLNFTPTLNIVAGLQLTEEEKKTINSIGKSLTLTLVQLMFGAKLDTKNPKEKKLKDFLSTYGIFYLYFNHSGKDYEIKKDFSNPKFYINDVEIAQKNYTEELNKIFFEDNSDLSFRHVFNSFSRRFGGDYYSNPIRQQGMPLTDYPQRLNNLKLLHIDTVLVEENFKIKDQISKLENAQKFIKEYQDALDKVNLKDLKDEYIQLIEDKKSFVIAQNYDTIKVEADELTEQLNDIRNAIQKGKNSLQKKQQNLLASENIDINPNEITNLYKEAEFFFDDKVVKRLNDAQKFHNTLIGNRKNRIQIEIKELTLEQDELTKKHDFVSENRDAKLALLDTTGALEEYHAIEEKIKNLYQEIEKLTKYQKLLSEFSIEKSELDVKSTTVKQKSILYLEKEKEYLENIEDEFRFIVKKFYDHHGGSLKIKEAKQAKYLYDIFIDIDGDGGQSVGNVGIFCYDVLLYKMNKSILNFLAHDGFIFSEMDGRQKAMIFKVIIELIKKYDLQYFINIGDNSFKEILQQTILTDEEKEFIQKHIILELYDKEPEYRFFGEAFG</sequence>
<dbReference type="InterPro" id="IPR027417">
    <property type="entry name" value="P-loop_NTPase"/>
</dbReference>